<comment type="similarity">
    <text evidence="2">Belongs to the nitroreductase family.</text>
</comment>
<dbReference type="InterPro" id="IPR000415">
    <property type="entry name" value="Nitroreductase-like"/>
</dbReference>
<keyword evidence="4" id="KW-0288">FMN</keyword>
<keyword evidence="3" id="KW-0285">Flavoprotein</keyword>
<keyword evidence="5" id="KW-0560">Oxidoreductase</keyword>
<dbReference type="STRING" id="869213.GCA_000517085_01567"/>
<gene>
    <name evidence="7" type="ORF">JCM21142_524</name>
</gene>
<reference evidence="7 8" key="1">
    <citation type="journal article" date="2014" name="Genome Announc.">
        <title>Draft Genome Sequence of Cytophaga fermentans JCM 21142T, a Facultative Anaerobe Isolated from Marine Mud.</title>
        <authorList>
            <person name="Starns D."/>
            <person name="Oshima K."/>
            <person name="Suda W."/>
            <person name="Iino T."/>
            <person name="Yuki M."/>
            <person name="Inoue J."/>
            <person name="Kitamura K."/>
            <person name="Iida T."/>
            <person name="Darby A."/>
            <person name="Hattori M."/>
            <person name="Ohkuma M."/>
        </authorList>
    </citation>
    <scope>NUCLEOTIDE SEQUENCE [LARGE SCALE GENOMIC DNA]</scope>
    <source>
        <strain evidence="7 8">JCM 21142</strain>
    </source>
</reference>
<evidence type="ECO:0000256" key="5">
    <source>
        <dbReference type="ARBA" id="ARBA00023002"/>
    </source>
</evidence>
<comment type="caution">
    <text evidence="7">The sequence shown here is derived from an EMBL/GenBank/DDBJ whole genome shotgun (WGS) entry which is preliminary data.</text>
</comment>
<dbReference type="RefSeq" id="WP_052343078.1">
    <property type="nucleotide sequence ID" value="NZ_BAMD01000004.1"/>
</dbReference>
<dbReference type="SUPFAM" id="SSF55469">
    <property type="entry name" value="FMN-dependent nitroreductase-like"/>
    <property type="match status" value="1"/>
</dbReference>
<dbReference type="Proteomes" id="UP000019402">
    <property type="component" value="Unassembled WGS sequence"/>
</dbReference>
<evidence type="ECO:0000256" key="2">
    <source>
        <dbReference type="ARBA" id="ARBA00007118"/>
    </source>
</evidence>
<proteinExistence type="inferred from homology"/>
<dbReference type="Gene3D" id="3.40.109.10">
    <property type="entry name" value="NADH Oxidase"/>
    <property type="match status" value="1"/>
</dbReference>
<dbReference type="PANTHER" id="PTHR43673">
    <property type="entry name" value="NAD(P)H NITROREDUCTASE YDGI-RELATED"/>
    <property type="match status" value="1"/>
</dbReference>
<protein>
    <submittedName>
        <fullName evidence="7">Putative NAD(P)H nitroreductase MhqN</fullName>
    </submittedName>
</protein>
<accession>W7Y1S9</accession>
<dbReference type="EMBL" id="BAMD01000004">
    <property type="protein sequence ID" value="GAF01902.1"/>
    <property type="molecule type" value="Genomic_DNA"/>
</dbReference>
<dbReference type="AlphaFoldDB" id="W7Y1S9"/>
<evidence type="ECO:0000259" key="6">
    <source>
        <dbReference type="Pfam" id="PF00881"/>
    </source>
</evidence>
<evidence type="ECO:0000256" key="3">
    <source>
        <dbReference type="ARBA" id="ARBA00022630"/>
    </source>
</evidence>
<dbReference type="GO" id="GO:0016491">
    <property type="term" value="F:oxidoreductase activity"/>
    <property type="evidence" value="ECO:0007669"/>
    <property type="project" value="UniProtKB-KW"/>
</dbReference>
<evidence type="ECO:0000313" key="8">
    <source>
        <dbReference type="Proteomes" id="UP000019402"/>
    </source>
</evidence>
<keyword evidence="8" id="KW-1185">Reference proteome</keyword>
<name>W7Y1S9_9BACT</name>
<evidence type="ECO:0000256" key="4">
    <source>
        <dbReference type="ARBA" id="ARBA00022643"/>
    </source>
</evidence>
<dbReference type="OrthoDB" id="9809288at2"/>
<dbReference type="PANTHER" id="PTHR43673:SF2">
    <property type="entry name" value="NITROREDUCTASE"/>
    <property type="match status" value="1"/>
</dbReference>
<dbReference type="Pfam" id="PF00881">
    <property type="entry name" value="Nitroreductase"/>
    <property type="match status" value="1"/>
</dbReference>
<dbReference type="eggNOG" id="COG0778">
    <property type="taxonomic scope" value="Bacteria"/>
</dbReference>
<comment type="cofactor">
    <cofactor evidence="1">
        <name>FMN</name>
        <dbReference type="ChEBI" id="CHEBI:58210"/>
    </cofactor>
</comment>
<evidence type="ECO:0000313" key="7">
    <source>
        <dbReference type="EMBL" id="GAF01902.1"/>
    </source>
</evidence>
<dbReference type="InterPro" id="IPR029479">
    <property type="entry name" value="Nitroreductase"/>
</dbReference>
<feature type="domain" description="Nitroreductase" evidence="6">
    <location>
        <begin position="24"/>
        <end position="87"/>
    </location>
</feature>
<sequence length="110" mass="12093">MLTSVRGNTEIASGAKQAAAFLYGSSEKRKVKFAESNASLLAMSQMIAAKNKGVDSHPMSGIDFEGIQKEFGLKESENLVMVISLGYFDASKQLYPRKPRRLFEDITTIV</sequence>
<organism evidence="7 8">
    <name type="scientific">Saccharicrinis fermentans DSM 9555 = JCM 21142</name>
    <dbReference type="NCBI Taxonomy" id="869213"/>
    <lineage>
        <taxon>Bacteria</taxon>
        <taxon>Pseudomonadati</taxon>
        <taxon>Bacteroidota</taxon>
        <taxon>Bacteroidia</taxon>
        <taxon>Marinilabiliales</taxon>
        <taxon>Marinilabiliaceae</taxon>
        <taxon>Saccharicrinis</taxon>
    </lineage>
</organism>
<evidence type="ECO:0000256" key="1">
    <source>
        <dbReference type="ARBA" id="ARBA00001917"/>
    </source>
</evidence>